<keyword evidence="2" id="KW-1185">Reference proteome</keyword>
<comment type="caution">
    <text evidence="1">The sequence shown here is derived from an EMBL/GenBank/DDBJ whole genome shotgun (WGS) entry which is preliminary data.</text>
</comment>
<dbReference type="Gene3D" id="1.10.10.1150">
    <property type="entry name" value="Coenzyme PQQ synthesis protein D (PqqD)"/>
    <property type="match status" value="1"/>
</dbReference>
<reference evidence="1" key="1">
    <citation type="submission" date="2023-04" db="EMBL/GenBank/DDBJ databases">
        <title>Comparative genomic analysis of Cohnella hashimotonis sp. nov., isolated from the International Space Station.</title>
        <authorList>
            <person name="Venkateswaran K."/>
            <person name="Simpson A."/>
        </authorList>
    </citation>
    <scope>NUCLEOTIDE SEQUENCE</scope>
    <source>
        <strain evidence="1">F6_2S_P_1</strain>
    </source>
</reference>
<dbReference type="InterPro" id="IPR008792">
    <property type="entry name" value="PQQD"/>
</dbReference>
<dbReference type="NCBIfam" id="NF033536">
    <property type="entry name" value="lasso_PqqD_Bac"/>
    <property type="match status" value="1"/>
</dbReference>
<dbReference type="RefSeq" id="WP_282909747.1">
    <property type="nucleotide sequence ID" value="NZ_JAGRPV010000001.1"/>
</dbReference>
<dbReference type="InterPro" id="IPR041881">
    <property type="entry name" value="PqqD_sf"/>
</dbReference>
<protein>
    <submittedName>
        <fullName evidence="1">Lasso peptide biosynthesis PqqD family chaperone</fullName>
    </submittedName>
</protein>
<dbReference type="Pfam" id="PF05402">
    <property type="entry name" value="PqqD"/>
    <property type="match status" value="1"/>
</dbReference>
<dbReference type="EMBL" id="JAGRPV010000001">
    <property type="protein sequence ID" value="MDI4646937.1"/>
    <property type="molecule type" value="Genomic_DNA"/>
</dbReference>
<evidence type="ECO:0000313" key="1">
    <source>
        <dbReference type="EMBL" id="MDI4646937.1"/>
    </source>
</evidence>
<evidence type="ECO:0000313" key="2">
    <source>
        <dbReference type="Proteomes" id="UP001161691"/>
    </source>
</evidence>
<organism evidence="1 2">
    <name type="scientific">Cohnella hashimotonis</name>
    <dbReference type="NCBI Taxonomy" id="2826895"/>
    <lineage>
        <taxon>Bacteria</taxon>
        <taxon>Bacillati</taxon>
        <taxon>Bacillota</taxon>
        <taxon>Bacilli</taxon>
        <taxon>Bacillales</taxon>
        <taxon>Paenibacillaceae</taxon>
        <taxon>Cohnella</taxon>
    </lineage>
</organism>
<proteinExistence type="predicted"/>
<gene>
    <name evidence="1" type="ORF">KB449_18320</name>
</gene>
<name>A0ABT6TJC2_9BACL</name>
<sequence>MIEAGLKDTHDTEQIVVRAEGNMASDMNGEKVMFSTRTGKYYNLGAVGGRIWDLIAEPIDIGRLVDTLASEYEVERAMCEREALAFLRQMYRESLIEVRPS</sequence>
<dbReference type="Proteomes" id="UP001161691">
    <property type="component" value="Unassembled WGS sequence"/>
</dbReference>
<accession>A0ABT6TJC2</accession>